<evidence type="ECO:0000256" key="1">
    <source>
        <dbReference type="SAM" id="Phobius"/>
    </source>
</evidence>
<dbReference type="AlphaFoldDB" id="A0A453LP87"/>
<name>A0A453LP87_AEGTS</name>
<feature type="transmembrane region" description="Helical" evidence="1">
    <location>
        <begin position="20"/>
        <end position="44"/>
    </location>
</feature>
<reference evidence="2" key="5">
    <citation type="journal article" date="2021" name="G3 (Bethesda)">
        <title>Aegilops tauschii genome assembly Aet v5.0 features greater sequence contiguity and improved annotation.</title>
        <authorList>
            <person name="Wang L."/>
            <person name="Zhu T."/>
            <person name="Rodriguez J.C."/>
            <person name="Deal K.R."/>
            <person name="Dubcovsky J."/>
            <person name="McGuire P.E."/>
            <person name="Lux T."/>
            <person name="Spannagl M."/>
            <person name="Mayer K.F.X."/>
            <person name="Baldrich P."/>
            <person name="Meyers B.C."/>
            <person name="Huo N."/>
            <person name="Gu Y.Q."/>
            <person name="Zhou H."/>
            <person name="Devos K.M."/>
            <person name="Bennetzen J.L."/>
            <person name="Unver T."/>
            <person name="Budak H."/>
            <person name="Gulick P.J."/>
            <person name="Galiba G."/>
            <person name="Kalapos B."/>
            <person name="Nelson D.R."/>
            <person name="Li P."/>
            <person name="You F.M."/>
            <person name="Luo M.C."/>
            <person name="Dvorak J."/>
        </authorList>
    </citation>
    <scope>NUCLEOTIDE SEQUENCE [LARGE SCALE GENOMIC DNA]</scope>
    <source>
        <strain evidence="2">cv. AL8/78</strain>
    </source>
</reference>
<dbReference type="Gramene" id="AET5Gv20868500.20">
    <property type="protein sequence ID" value="AET5Gv20868500.20"/>
    <property type="gene ID" value="AET5Gv20868500"/>
</dbReference>
<organism evidence="2 3">
    <name type="scientific">Aegilops tauschii subsp. strangulata</name>
    <name type="common">Goatgrass</name>
    <dbReference type="NCBI Taxonomy" id="200361"/>
    <lineage>
        <taxon>Eukaryota</taxon>
        <taxon>Viridiplantae</taxon>
        <taxon>Streptophyta</taxon>
        <taxon>Embryophyta</taxon>
        <taxon>Tracheophyta</taxon>
        <taxon>Spermatophyta</taxon>
        <taxon>Magnoliopsida</taxon>
        <taxon>Liliopsida</taxon>
        <taxon>Poales</taxon>
        <taxon>Poaceae</taxon>
        <taxon>BOP clade</taxon>
        <taxon>Pooideae</taxon>
        <taxon>Triticodae</taxon>
        <taxon>Triticeae</taxon>
        <taxon>Triticinae</taxon>
        <taxon>Aegilops</taxon>
    </lineage>
</organism>
<dbReference type="Proteomes" id="UP000015105">
    <property type="component" value="Chromosome 5D"/>
</dbReference>
<accession>A0A453LP87</accession>
<reference evidence="2" key="4">
    <citation type="submission" date="2019-03" db="UniProtKB">
        <authorList>
            <consortium name="EnsemblPlants"/>
        </authorList>
    </citation>
    <scope>IDENTIFICATION</scope>
</reference>
<keyword evidence="1" id="KW-0812">Transmembrane</keyword>
<reference evidence="2" key="3">
    <citation type="journal article" date="2017" name="Nature">
        <title>Genome sequence of the progenitor of the wheat D genome Aegilops tauschii.</title>
        <authorList>
            <person name="Luo M.C."/>
            <person name="Gu Y.Q."/>
            <person name="Puiu D."/>
            <person name="Wang H."/>
            <person name="Twardziok S.O."/>
            <person name="Deal K.R."/>
            <person name="Huo N."/>
            <person name="Zhu T."/>
            <person name="Wang L."/>
            <person name="Wang Y."/>
            <person name="McGuire P.E."/>
            <person name="Liu S."/>
            <person name="Long H."/>
            <person name="Ramasamy R.K."/>
            <person name="Rodriguez J.C."/>
            <person name="Van S.L."/>
            <person name="Yuan L."/>
            <person name="Wang Z."/>
            <person name="Xia Z."/>
            <person name="Xiao L."/>
            <person name="Anderson O.D."/>
            <person name="Ouyang S."/>
            <person name="Liang Y."/>
            <person name="Zimin A.V."/>
            <person name="Pertea G."/>
            <person name="Qi P."/>
            <person name="Bennetzen J.L."/>
            <person name="Dai X."/>
            <person name="Dawson M.W."/>
            <person name="Muller H.G."/>
            <person name="Kugler K."/>
            <person name="Rivarola-Duarte L."/>
            <person name="Spannagl M."/>
            <person name="Mayer K.F.X."/>
            <person name="Lu F.H."/>
            <person name="Bevan M.W."/>
            <person name="Leroy P."/>
            <person name="Li P."/>
            <person name="You F.M."/>
            <person name="Sun Q."/>
            <person name="Liu Z."/>
            <person name="Lyons E."/>
            <person name="Wicker T."/>
            <person name="Salzberg S.L."/>
            <person name="Devos K.M."/>
            <person name="Dvorak J."/>
        </authorList>
    </citation>
    <scope>NUCLEOTIDE SEQUENCE [LARGE SCALE GENOMIC DNA]</scope>
    <source>
        <strain evidence="2">cv. AL8/78</strain>
    </source>
</reference>
<evidence type="ECO:0000313" key="2">
    <source>
        <dbReference type="EnsemblPlants" id="AET5Gv20868500.20"/>
    </source>
</evidence>
<protein>
    <submittedName>
        <fullName evidence="2">Uncharacterized protein</fullName>
    </submittedName>
</protein>
<keyword evidence="3" id="KW-1185">Reference proteome</keyword>
<evidence type="ECO:0000313" key="3">
    <source>
        <dbReference type="Proteomes" id="UP000015105"/>
    </source>
</evidence>
<dbReference type="EnsemblPlants" id="AET5Gv20868500.20">
    <property type="protein sequence ID" value="AET5Gv20868500.20"/>
    <property type="gene ID" value="AET5Gv20868500"/>
</dbReference>
<keyword evidence="1" id="KW-1133">Transmembrane helix</keyword>
<reference evidence="3" key="2">
    <citation type="journal article" date="2017" name="Nat. Plants">
        <title>The Aegilops tauschii genome reveals multiple impacts of transposons.</title>
        <authorList>
            <person name="Zhao G."/>
            <person name="Zou C."/>
            <person name="Li K."/>
            <person name="Wang K."/>
            <person name="Li T."/>
            <person name="Gao L."/>
            <person name="Zhang X."/>
            <person name="Wang H."/>
            <person name="Yang Z."/>
            <person name="Liu X."/>
            <person name="Jiang W."/>
            <person name="Mao L."/>
            <person name="Kong X."/>
            <person name="Jiao Y."/>
            <person name="Jia J."/>
        </authorList>
    </citation>
    <scope>NUCLEOTIDE SEQUENCE [LARGE SCALE GENOMIC DNA]</scope>
    <source>
        <strain evidence="3">cv. AL8/78</strain>
    </source>
</reference>
<proteinExistence type="predicted"/>
<reference evidence="3" key="1">
    <citation type="journal article" date="2014" name="Science">
        <title>Ancient hybridizations among the ancestral genomes of bread wheat.</title>
        <authorList>
            <consortium name="International Wheat Genome Sequencing Consortium,"/>
            <person name="Marcussen T."/>
            <person name="Sandve S.R."/>
            <person name="Heier L."/>
            <person name="Spannagl M."/>
            <person name="Pfeifer M."/>
            <person name="Jakobsen K.S."/>
            <person name="Wulff B.B."/>
            <person name="Steuernagel B."/>
            <person name="Mayer K.F."/>
            <person name="Olsen O.A."/>
        </authorList>
    </citation>
    <scope>NUCLEOTIDE SEQUENCE [LARGE SCALE GENOMIC DNA]</scope>
    <source>
        <strain evidence="3">cv. AL8/78</strain>
    </source>
</reference>
<keyword evidence="1" id="KW-0472">Membrane</keyword>
<sequence length="59" mass="7063">MLLPTWSDLETARSNQFLCFYLLYCLEWLLCSVLLIFPTCLLLWSLLLNTEFLQETSWN</sequence>